<keyword evidence="2" id="KW-0472">Membrane</keyword>
<proteinExistence type="predicted"/>
<dbReference type="EMBL" id="BHZC01000001">
    <property type="protein sequence ID" value="GCD35815.1"/>
    <property type="molecule type" value="Genomic_DNA"/>
</dbReference>
<accession>A0A7U9PZ10</accession>
<evidence type="ECO:0000313" key="4">
    <source>
        <dbReference type="Proteomes" id="UP000287830"/>
    </source>
</evidence>
<name>A0A7U9PZ10_9ACTN</name>
<feature type="transmembrane region" description="Helical" evidence="2">
    <location>
        <begin position="60"/>
        <end position="81"/>
    </location>
</feature>
<protein>
    <submittedName>
        <fullName evidence="3">Uncharacterized protein</fullName>
    </submittedName>
</protein>
<feature type="transmembrane region" description="Helical" evidence="2">
    <location>
        <begin position="93"/>
        <end position="111"/>
    </location>
</feature>
<dbReference type="Proteomes" id="UP000287830">
    <property type="component" value="Unassembled WGS sequence"/>
</dbReference>
<gene>
    <name evidence="3" type="ORF">OEIGOIKO_03562</name>
</gene>
<evidence type="ECO:0000256" key="1">
    <source>
        <dbReference type="SAM" id="MobiDB-lite"/>
    </source>
</evidence>
<keyword evidence="2" id="KW-0812">Transmembrane</keyword>
<sequence>MQRAEDCVAAGTSLTTLLDHTGTGEGEPSGGGWSPASGAPAGRRDYVLVKPVVKWHVRLLLTKVSMVYPLAITASTVGVAYSNGLGEGWAGWLYIRAHVGFSMIFAAYWGSGRLDWTAGAT</sequence>
<organism evidence="3 4">
    <name type="scientific">Streptomyces chrestomyceticus JCM 4735</name>
    <dbReference type="NCBI Taxonomy" id="1306181"/>
    <lineage>
        <taxon>Bacteria</taxon>
        <taxon>Bacillati</taxon>
        <taxon>Actinomycetota</taxon>
        <taxon>Actinomycetes</taxon>
        <taxon>Kitasatosporales</taxon>
        <taxon>Streptomycetaceae</taxon>
        <taxon>Streptomyces</taxon>
    </lineage>
</organism>
<evidence type="ECO:0000256" key="2">
    <source>
        <dbReference type="SAM" id="Phobius"/>
    </source>
</evidence>
<reference evidence="3 4" key="1">
    <citation type="submission" date="2018-11" db="EMBL/GenBank/DDBJ databases">
        <title>Whole genome sequence of Streptomyces chrestomyceticus NBRC 13444(T).</title>
        <authorList>
            <person name="Komaki H."/>
            <person name="Tamura T."/>
        </authorList>
    </citation>
    <scope>NUCLEOTIDE SEQUENCE [LARGE SCALE GENOMIC DNA]</scope>
    <source>
        <strain evidence="3 4">NBRC 13444</strain>
    </source>
</reference>
<dbReference type="AlphaFoldDB" id="A0A7U9PZ10"/>
<keyword evidence="2" id="KW-1133">Transmembrane helix</keyword>
<feature type="compositionally biased region" description="Gly residues" evidence="1">
    <location>
        <begin position="23"/>
        <end position="33"/>
    </location>
</feature>
<evidence type="ECO:0000313" key="3">
    <source>
        <dbReference type="EMBL" id="GCD35815.1"/>
    </source>
</evidence>
<comment type="caution">
    <text evidence="3">The sequence shown here is derived from an EMBL/GenBank/DDBJ whole genome shotgun (WGS) entry which is preliminary data.</text>
</comment>
<feature type="region of interest" description="Disordered" evidence="1">
    <location>
        <begin position="18"/>
        <end position="38"/>
    </location>
</feature>